<dbReference type="InterPro" id="IPR033704">
    <property type="entry name" value="dUTPase_trimeric"/>
</dbReference>
<sequence length="209" mass="22982">MQKRADSIVGILPDWIIADYIEHGIIKIDPLVKDWRGAIDQVSMDFHLGGNIKLFRGGTYRFIDTRRGLPEDAMEEVNLGDGDPFILEPGAFAIATTKEVLKLPKDILGRLEGKSSLARLGILVHSTAARFDPGWNGAPVLELGNLGPKPAILYCGMPICAFTFEKLAVPVKMPYEGSRSDRYSGSKTPVASRIHKANLKVGKLLKKDR</sequence>
<dbReference type="GO" id="GO:0015949">
    <property type="term" value="P:nucleobase-containing small molecule interconversion"/>
    <property type="evidence" value="ECO:0007669"/>
    <property type="project" value="TreeGrafter"/>
</dbReference>
<gene>
    <name evidence="3" type="ORF">A3B54_00130</name>
</gene>
<dbReference type="NCBIfam" id="TIGR02274">
    <property type="entry name" value="dCTP_deam"/>
    <property type="match status" value="1"/>
</dbReference>
<dbReference type="InterPro" id="IPR036157">
    <property type="entry name" value="dUTPase-like_sf"/>
</dbReference>
<dbReference type="Gene3D" id="2.70.40.10">
    <property type="match status" value="1"/>
</dbReference>
<evidence type="ECO:0000313" key="3">
    <source>
        <dbReference type="EMBL" id="OGD99923.1"/>
    </source>
</evidence>
<dbReference type="SUPFAM" id="SSF51283">
    <property type="entry name" value="dUTPase-like"/>
    <property type="match status" value="1"/>
</dbReference>
<keyword evidence="1" id="KW-0378">Hydrolase</keyword>
<keyword evidence="2" id="KW-0546">Nucleotide metabolism</keyword>
<dbReference type="Proteomes" id="UP000177039">
    <property type="component" value="Unassembled WGS sequence"/>
</dbReference>
<dbReference type="EMBL" id="MFBT01000008">
    <property type="protein sequence ID" value="OGD99923.1"/>
    <property type="molecule type" value="Genomic_DNA"/>
</dbReference>
<dbReference type="PANTHER" id="PTHR42680:SF3">
    <property type="entry name" value="DCTP DEAMINASE"/>
    <property type="match status" value="1"/>
</dbReference>
<dbReference type="Pfam" id="PF22769">
    <property type="entry name" value="DCD"/>
    <property type="match status" value="1"/>
</dbReference>
<evidence type="ECO:0000313" key="4">
    <source>
        <dbReference type="Proteomes" id="UP000177039"/>
    </source>
</evidence>
<proteinExistence type="predicted"/>
<organism evidence="3 4">
    <name type="scientific">Candidatus Curtissbacteria bacterium RIFCSPLOWO2_01_FULL_42_50</name>
    <dbReference type="NCBI Taxonomy" id="1797730"/>
    <lineage>
        <taxon>Bacteria</taxon>
        <taxon>Candidatus Curtissiibacteriota</taxon>
    </lineage>
</organism>
<dbReference type="AlphaFoldDB" id="A0A1F5H6W7"/>
<evidence type="ECO:0000256" key="2">
    <source>
        <dbReference type="ARBA" id="ARBA00023080"/>
    </source>
</evidence>
<protein>
    <submittedName>
        <fullName evidence="3">dCTP deaminase</fullName>
    </submittedName>
</protein>
<reference evidence="3 4" key="1">
    <citation type="journal article" date="2016" name="Nat. Commun.">
        <title>Thousands of microbial genomes shed light on interconnected biogeochemical processes in an aquifer system.</title>
        <authorList>
            <person name="Anantharaman K."/>
            <person name="Brown C.T."/>
            <person name="Hug L.A."/>
            <person name="Sharon I."/>
            <person name="Castelle C.J."/>
            <person name="Probst A.J."/>
            <person name="Thomas B.C."/>
            <person name="Singh A."/>
            <person name="Wilkins M.J."/>
            <person name="Karaoz U."/>
            <person name="Brodie E.L."/>
            <person name="Williams K.H."/>
            <person name="Hubbard S.S."/>
            <person name="Banfield J.F."/>
        </authorList>
    </citation>
    <scope>NUCLEOTIDE SEQUENCE [LARGE SCALE GENOMIC DNA]</scope>
</reference>
<name>A0A1F5H6W7_9BACT</name>
<evidence type="ECO:0000256" key="1">
    <source>
        <dbReference type="ARBA" id="ARBA00022801"/>
    </source>
</evidence>
<dbReference type="PANTHER" id="PTHR42680">
    <property type="entry name" value="DCTP DEAMINASE"/>
    <property type="match status" value="1"/>
</dbReference>
<comment type="caution">
    <text evidence="3">The sequence shown here is derived from an EMBL/GenBank/DDBJ whole genome shotgun (WGS) entry which is preliminary data.</text>
</comment>
<accession>A0A1F5H6W7</accession>
<dbReference type="InterPro" id="IPR011962">
    <property type="entry name" value="dCTP_deaminase"/>
</dbReference>
<dbReference type="GO" id="GO:0008829">
    <property type="term" value="F:dCTP deaminase activity"/>
    <property type="evidence" value="ECO:0007669"/>
    <property type="project" value="InterPro"/>
</dbReference>
<dbReference type="CDD" id="cd07557">
    <property type="entry name" value="trimeric_dUTPase"/>
    <property type="match status" value="1"/>
</dbReference>
<dbReference type="GO" id="GO:0006229">
    <property type="term" value="P:dUTP biosynthetic process"/>
    <property type="evidence" value="ECO:0007669"/>
    <property type="project" value="InterPro"/>
</dbReference>